<dbReference type="Gene3D" id="1.20.1560.10">
    <property type="entry name" value="ABC transporter type 1, transmembrane domain"/>
    <property type="match status" value="1"/>
</dbReference>
<dbReference type="PROSITE" id="PS00211">
    <property type="entry name" value="ABC_TRANSPORTER_1"/>
    <property type="match status" value="1"/>
</dbReference>
<evidence type="ECO:0000256" key="10">
    <source>
        <dbReference type="ARBA" id="ARBA00022989"/>
    </source>
</evidence>
<feature type="transmembrane region" description="Helical" evidence="12">
    <location>
        <begin position="390"/>
        <end position="408"/>
    </location>
</feature>
<feature type="transmembrane region" description="Helical" evidence="12">
    <location>
        <begin position="270"/>
        <end position="294"/>
    </location>
</feature>
<evidence type="ECO:0000256" key="8">
    <source>
        <dbReference type="ARBA" id="ARBA00022840"/>
    </source>
</evidence>
<keyword evidence="6" id="KW-0547">Nucleotide-binding</keyword>
<dbReference type="SUPFAM" id="SSF90123">
    <property type="entry name" value="ABC transporter transmembrane region"/>
    <property type="match status" value="1"/>
</dbReference>
<dbReference type="GO" id="GO:0015421">
    <property type="term" value="F:ABC-type oligopeptide transporter activity"/>
    <property type="evidence" value="ECO:0007669"/>
    <property type="project" value="TreeGrafter"/>
</dbReference>
<keyword evidence="7" id="KW-0378">Hydrolase</keyword>
<evidence type="ECO:0000256" key="3">
    <source>
        <dbReference type="ARBA" id="ARBA00022475"/>
    </source>
</evidence>
<feature type="transmembrane region" description="Helical" evidence="12">
    <location>
        <begin position="161"/>
        <end position="183"/>
    </location>
</feature>
<protein>
    <submittedName>
        <fullName evidence="16">ATP-binding cassette, subfamily B</fullName>
    </submittedName>
</protein>
<keyword evidence="2" id="KW-0813">Transport</keyword>
<keyword evidence="11 12" id="KW-0472">Membrane</keyword>
<name>A0A1H7M6Z3_OLID1</name>
<dbReference type="Gene3D" id="3.40.50.300">
    <property type="entry name" value="P-loop containing nucleotide triphosphate hydrolases"/>
    <property type="match status" value="1"/>
</dbReference>
<dbReference type="Pfam" id="PF00664">
    <property type="entry name" value="ABC_membrane"/>
    <property type="match status" value="1"/>
</dbReference>
<evidence type="ECO:0000256" key="2">
    <source>
        <dbReference type="ARBA" id="ARBA00022448"/>
    </source>
</evidence>
<feature type="domain" description="ABC transporter" evidence="13">
    <location>
        <begin position="476"/>
        <end position="711"/>
    </location>
</feature>
<evidence type="ECO:0000259" key="15">
    <source>
        <dbReference type="PROSITE" id="PS50990"/>
    </source>
</evidence>
<dbReference type="AlphaFoldDB" id="A0A1H7M6Z3"/>
<evidence type="ECO:0000256" key="9">
    <source>
        <dbReference type="ARBA" id="ARBA00022967"/>
    </source>
</evidence>
<dbReference type="Pfam" id="PF03412">
    <property type="entry name" value="Peptidase_C39"/>
    <property type="match status" value="1"/>
</dbReference>
<dbReference type="InterPro" id="IPR017871">
    <property type="entry name" value="ABC_transporter-like_CS"/>
</dbReference>
<keyword evidence="10 12" id="KW-1133">Transmembrane helix</keyword>
<gene>
    <name evidence="16" type="ORF">SAMN05661044_01873</name>
</gene>
<dbReference type="PROSITE" id="PS50893">
    <property type="entry name" value="ABC_TRANSPORTER_2"/>
    <property type="match status" value="1"/>
</dbReference>
<dbReference type="CDD" id="cd02418">
    <property type="entry name" value="Peptidase_C39B"/>
    <property type="match status" value="1"/>
</dbReference>
<dbReference type="GO" id="GO:0005524">
    <property type="term" value="F:ATP binding"/>
    <property type="evidence" value="ECO:0007669"/>
    <property type="project" value="UniProtKB-KW"/>
</dbReference>
<accession>A0A1H7M6Z3</accession>
<keyword evidence="3" id="KW-1003">Cell membrane</keyword>
<dbReference type="NCBIfam" id="TIGR01193">
    <property type="entry name" value="bacteriocin_ABC"/>
    <property type="match status" value="1"/>
</dbReference>
<evidence type="ECO:0000256" key="12">
    <source>
        <dbReference type="SAM" id="Phobius"/>
    </source>
</evidence>
<feature type="domain" description="Peptidase C39" evidence="15">
    <location>
        <begin position="7"/>
        <end position="131"/>
    </location>
</feature>
<dbReference type="RefSeq" id="WP_093322605.1">
    <property type="nucleotide sequence ID" value="NZ_FOAF01000001.1"/>
</dbReference>
<dbReference type="InterPro" id="IPR036640">
    <property type="entry name" value="ABC1_TM_sf"/>
</dbReference>
<dbReference type="InterPro" id="IPR003593">
    <property type="entry name" value="AAA+_ATPase"/>
</dbReference>
<dbReference type="Pfam" id="PF00005">
    <property type="entry name" value="ABC_tran"/>
    <property type="match status" value="1"/>
</dbReference>
<evidence type="ECO:0000256" key="7">
    <source>
        <dbReference type="ARBA" id="ARBA00022801"/>
    </source>
</evidence>
<keyword evidence="17" id="KW-1185">Reference proteome</keyword>
<feature type="domain" description="ABC transmembrane type-1" evidence="14">
    <location>
        <begin position="162"/>
        <end position="443"/>
    </location>
</feature>
<dbReference type="GO" id="GO:0005886">
    <property type="term" value="C:plasma membrane"/>
    <property type="evidence" value="ECO:0007669"/>
    <property type="project" value="UniProtKB-SubCell"/>
</dbReference>
<keyword evidence="9" id="KW-1278">Translocase</keyword>
<dbReference type="OrthoDB" id="9760358at2"/>
<dbReference type="PROSITE" id="PS50929">
    <property type="entry name" value="ABC_TM1F"/>
    <property type="match status" value="1"/>
</dbReference>
<keyword evidence="5 12" id="KW-0812">Transmembrane</keyword>
<comment type="subcellular location">
    <subcellularLocation>
        <location evidence="1">Cell membrane</location>
        <topology evidence="1">Multi-pass membrane protein</topology>
    </subcellularLocation>
</comment>
<evidence type="ECO:0000256" key="1">
    <source>
        <dbReference type="ARBA" id="ARBA00004651"/>
    </source>
</evidence>
<evidence type="ECO:0000313" key="17">
    <source>
        <dbReference type="Proteomes" id="UP000199421"/>
    </source>
</evidence>
<dbReference type="CDD" id="cd18570">
    <property type="entry name" value="ABC_6TM_PCAT1_LagD_like"/>
    <property type="match status" value="1"/>
</dbReference>
<dbReference type="GO" id="GO:0016887">
    <property type="term" value="F:ATP hydrolysis activity"/>
    <property type="evidence" value="ECO:0007669"/>
    <property type="project" value="InterPro"/>
</dbReference>
<dbReference type="Gene3D" id="3.90.70.10">
    <property type="entry name" value="Cysteine proteinases"/>
    <property type="match status" value="1"/>
</dbReference>
<keyword evidence="8 16" id="KW-0067">ATP-binding</keyword>
<keyword evidence="4" id="KW-0645">Protease</keyword>
<organism evidence="16 17">
    <name type="scientific">Olivibacter domesticus</name>
    <name type="common">Pseudosphingobacterium domesticum</name>
    <dbReference type="NCBI Taxonomy" id="407022"/>
    <lineage>
        <taxon>Bacteria</taxon>
        <taxon>Pseudomonadati</taxon>
        <taxon>Bacteroidota</taxon>
        <taxon>Sphingobacteriia</taxon>
        <taxon>Sphingobacteriales</taxon>
        <taxon>Sphingobacteriaceae</taxon>
        <taxon>Olivibacter</taxon>
    </lineage>
</organism>
<dbReference type="InterPro" id="IPR011527">
    <property type="entry name" value="ABC1_TM_dom"/>
</dbReference>
<reference evidence="17" key="1">
    <citation type="submission" date="2016-10" db="EMBL/GenBank/DDBJ databases">
        <authorList>
            <person name="Varghese N."/>
            <person name="Submissions S."/>
        </authorList>
    </citation>
    <scope>NUCLEOTIDE SEQUENCE [LARGE SCALE GENOMIC DNA]</scope>
    <source>
        <strain evidence="17">DSM 18733</strain>
    </source>
</reference>
<sequence length="721" mass="80791">MGKKVKQRDITDCGAACIASVAAHYKLAISVANIRQLASTDKKGTNILGLLEAAEKLGFEAKGVRGSFESLFKIPKPAIAHIVVEGVLQHYVVIYKVSKRFVEVMDPLDGMTHKKSHEDFKKIWTGALVLLIPSEAFQKGKKTASVRSRFWNLMKPQTSTLIQVLFGAIIYTILGLSTAVFVQKIVDFVLVDGNINLLNLMSIMMIVILGFQLFIGATKTVFTLKMGQIIDSQLILGYYKHLLTLPQKFFDTMRVGEVISRINDAVKIRVFLNDVSVNFLVNIFIVTFSFLMMFTYYWKLGLLMLTVIPLYLLVYFIANKLNRKVQRTLMEDSAELESQLVESLNAVRTIKQFGAESYANEKTETRFVKLLKTGYQSNLNTLFASTSSEFISRLITIALLWVGATYVLKNQITPGELLSFYTLISYFTTPVTALINMNKTVQDAAIATDRLFEILDLECEEDNSDIELTKDKIGDIQFKNISFRYGSRANVFDDLSLNIQKAKFTAIVGESGSGKSTLISILQHIYPVQGGTITIGKYDLKHIKNASLRQIVSVVPQHIDLFSGNVASNIALGDYTPDMQRIIDITTQLGIIDFIESLPQGFYTNIGENGLSLSGGQRQRIAIARALYRNPEILILDEATSSLDSTSEKFVLNTIDHLKRDNKTIIVIAHRLSTLYNADKIIVLDKGKVIEQGTHQELLLTDNSMYSNLWKLQSQQLILKN</sequence>
<dbReference type="GO" id="GO:0043214">
    <property type="term" value="F:ABC-type bacteriocin transporter activity"/>
    <property type="evidence" value="ECO:0007669"/>
    <property type="project" value="InterPro"/>
</dbReference>
<dbReference type="PROSITE" id="PS50990">
    <property type="entry name" value="PEPTIDASE_C39"/>
    <property type="match status" value="1"/>
</dbReference>
<dbReference type="InterPro" id="IPR027417">
    <property type="entry name" value="P-loop_NTPase"/>
</dbReference>
<dbReference type="InterPro" id="IPR003439">
    <property type="entry name" value="ABC_transporter-like_ATP-bd"/>
</dbReference>
<dbReference type="GO" id="GO:0006508">
    <property type="term" value="P:proteolysis"/>
    <property type="evidence" value="ECO:0007669"/>
    <property type="project" value="UniProtKB-KW"/>
</dbReference>
<evidence type="ECO:0000256" key="6">
    <source>
        <dbReference type="ARBA" id="ARBA00022741"/>
    </source>
</evidence>
<dbReference type="InterPro" id="IPR039421">
    <property type="entry name" value="Type_1_exporter"/>
</dbReference>
<dbReference type="PANTHER" id="PTHR43394">
    <property type="entry name" value="ATP-DEPENDENT PERMEASE MDL1, MITOCHONDRIAL"/>
    <property type="match status" value="1"/>
</dbReference>
<evidence type="ECO:0000256" key="4">
    <source>
        <dbReference type="ARBA" id="ARBA00022670"/>
    </source>
</evidence>
<evidence type="ECO:0000313" key="16">
    <source>
        <dbReference type="EMBL" id="SEL06515.1"/>
    </source>
</evidence>
<dbReference type="PANTHER" id="PTHR43394:SF1">
    <property type="entry name" value="ATP-BINDING CASSETTE SUB-FAMILY B MEMBER 10, MITOCHONDRIAL"/>
    <property type="match status" value="1"/>
</dbReference>
<evidence type="ECO:0000259" key="13">
    <source>
        <dbReference type="PROSITE" id="PS50893"/>
    </source>
</evidence>
<evidence type="ECO:0000259" key="14">
    <source>
        <dbReference type="PROSITE" id="PS50929"/>
    </source>
</evidence>
<dbReference type="SMART" id="SM00382">
    <property type="entry name" value="AAA"/>
    <property type="match status" value="1"/>
</dbReference>
<proteinExistence type="predicted"/>
<dbReference type="EMBL" id="FOAF01000001">
    <property type="protein sequence ID" value="SEL06515.1"/>
    <property type="molecule type" value="Genomic_DNA"/>
</dbReference>
<dbReference type="GO" id="GO:0008234">
    <property type="term" value="F:cysteine-type peptidase activity"/>
    <property type="evidence" value="ECO:0007669"/>
    <property type="project" value="InterPro"/>
</dbReference>
<dbReference type="InterPro" id="IPR005074">
    <property type="entry name" value="Peptidase_C39"/>
</dbReference>
<feature type="transmembrane region" description="Helical" evidence="12">
    <location>
        <begin position="195"/>
        <end position="216"/>
    </location>
</feature>
<evidence type="ECO:0000256" key="11">
    <source>
        <dbReference type="ARBA" id="ARBA00023136"/>
    </source>
</evidence>
<dbReference type="STRING" id="407022.SAMN05661044_01873"/>
<dbReference type="SUPFAM" id="SSF52540">
    <property type="entry name" value="P-loop containing nucleoside triphosphate hydrolases"/>
    <property type="match status" value="1"/>
</dbReference>
<dbReference type="FunFam" id="3.40.50.300:FF:000218">
    <property type="entry name" value="Multidrug ABC transporter ATP-binding protein"/>
    <property type="match status" value="1"/>
</dbReference>
<feature type="transmembrane region" description="Helical" evidence="12">
    <location>
        <begin position="300"/>
        <end position="318"/>
    </location>
</feature>
<dbReference type="InterPro" id="IPR005897">
    <property type="entry name" value="Pept_C39_ABC_bacteriocin"/>
</dbReference>
<evidence type="ECO:0000256" key="5">
    <source>
        <dbReference type="ARBA" id="ARBA00022692"/>
    </source>
</evidence>
<dbReference type="Proteomes" id="UP000199421">
    <property type="component" value="Unassembled WGS sequence"/>
</dbReference>